<name>A0A6J2MGX4_9CHIR</name>
<dbReference type="OrthoDB" id="8959642at2759"/>
<dbReference type="InParanoid" id="A0A6J2MGX4"/>
<proteinExistence type="predicted"/>
<dbReference type="Proteomes" id="UP000504628">
    <property type="component" value="Chromosome 8"/>
</dbReference>
<accession>A0A6J2MGX4</accession>
<evidence type="ECO:0000256" key="2">
    <source>
        <dbReference type="SAM" id="Phobius"/>
    </source>
</evidence>
<dbReference type="Pfam" id="PF15330">
    <property type="entry name" value="SIT"/>
    <property type="match status" value="1"/>
</dbReference>
<dbReference type="AlphaFoldDB" id="A0A6J2MGX4"/>
<dbReference type="KEGG" id="pdic:114503881"/>
<keyword evidence="3" id="KW-1185">Reference proteome</keyword>
<dbReference type="GeneID" id="114503881"/>
<dbReference type="RefSeq" id="XP_028377268.2">
    <property type="nucleotide sequence ID" value="XM_028521467.2"/>
</dbReference>
<evidence type="ECO:0000313" key="4">
    <source>
        <dbReference type="RefSeq" id="XP_028377268.2"/>
    </source>
</evidence>
<protein>
    <submittedName>
        <fullName evidence="4">CMRF35-like molecule 8</fullName>
    </submittedName>
</protein>
<organism evidence="3 4">
    <name type="scientific">Phyllostomus discolor</name>
    <name type="common">pale spear-nosed bat</name>
    <dbReference type="NCBI Taxonomy" id="89673"/>
    <lineage>
        <taxon>Eukaryota</taxon>
        <taxon>Metazoa</taxon>
        <taxon>Chordata</taxon>
        <taxon>Craniata</taxon>
        <taxon>Vertebrata</taxon>
        <taxon>Euteleostomi</taxon>
        <taxon>Mammalia</taxon>
        <taxon>Eutheria</taxon>
        <taxon>Laurasiatheria</taxon>
        <taxon>Chiroptera</taxon>
        <taxon>Yangochiroptera</taxon>
        <taxon>Phyllostomidae</taxon>
        <taxon>Phyllostominae</taxon>
        <taxon>Phyllostomus</taxon>
    </lineage>
</organism>
<reference evidence="4" key="1">
    <citation type="submission" date="2025-08" db="UniProtKB">
        <authorList>
            <consortium name="RefSeq"/>
        </authorList>
    </citation>
    <scope>IDENTIFICATION</scope>
    <source>
        <tissue evidence="4">Muscle</tissue>
    </source>
</reference>
<evidence type="ECO:0000256" key="1">
    <source>
        <dbReference type="SAM" id="MobiDB-lite"/>
    </source>
</evidence>
<keyword evidence="2" id="KW-0812">Transmembrane</keyword>
<feature type="transmembrane region" description="Helical" evidence="2">
    <location>
        <begin position="23"/>
        <end position="46"/>
    </location>
</feature>
<evidence type="ECO:0000313" key="3">
    <source>
        <dbReference type="Proteomes" id="UP000504628"/>
    </source>
</evidence>
<keyword evidence="2" id="KW-0472">Membrane</keyword>
<keyword evidence="2" id="KW-1133">Transmembrane helix</keyword>
<sequence>MTVKATHGPNGQENSPQSQGLPVLLSLLGLLLFLLVGASLLAWWMVRRRIKADKNPEPLQNPNEATQQSEPCYANLELQTWALLEEPERPVQVEVEYSTVKAPQEDPQYATVMFSSRNQDDEDGRAPSQRPPQPEPEYSEIRKTKA</sequence>
<feature type="region of interest" description="Disordered" evidence="1">
    <location>
        <begin position="98"/>
        <end position="146"/>
    </location>
</feature>
<gene>
    <name evidence="4" type="primary">LOC114503881</name>
</gene>